<dbReference type="Proteomes" id="UP000266273">
    <property type="component" value="Unassembled WGS sequence"/>
</dbReference>
<name>A0A397PPP5_9HYPH</name>
<keyword evidence="1" id="KW-0472">Membrane</keyword>
<feature type="transmembrane region" description="Helical" evidence="1">
    <location>
        <begin position="106"/>
        <end position="126"/>
    </location>
</feature>
<dbReference type="EMBL" id="QXDF01000002">
    <property type="protein sequence ID" value="RIA47731.1"/>
    <property type="molecule type" value="Genomic_DNA"/>
</dbReference>
<feature type="transmembrane region" description="Helical" evidence="1">
    <location>
        <begin position="48"/>
        <end position="66"/>
    </location>
</feature>
<feature type="transmembrane region" description="Helical" evidence="1">
    <location>
        <begin position="20"/>
        <end position="36"/>
    </location>
</feature>
<accession>A0A397PPP5</accession>
<evidence type="ECO:0000313" key="2">
    <source>
        <dbReference type="EMBL" id="RIA47731.1"/>
    </source>
</evidence>
<dbReference type="AlphaFoldDB" id="A0A397PPP5"/>
<gene>
    <name evidence="2" type="ORF">BXY53_2298</name>
</gene>
<protein>
    <submittedName>
        <fullName evidence="2">Uncharacterized protein</fullName>
    </submittedName>
</protein>
<keyword evidence="3" id="KW-1185">Reference proteome</keyword>
<reference evidence="2 3" key="1">
    <citation type="submission" date="2018-08" db="EMBL/GenBank/DDBJ databases">
        <title>Genomic Encyclopedia of Archaeal and Bacterial Type Strains, Phase II (KMG-II): from individual species to whole genera.</title>
        <authorList>
            <person name="Goeker M."/>
        </authorList>
    </citation>
    <scope>NUCLEOTIDE SEQUENCE [LARGE SCALE GENOMIC DNA]</scope>
    <source>
        <strain evidence="2 3">DSM 5002</strain>
    </source>
</reference>
<keyword evidence="1" id="KW-0812">Transmembrane</keyword>
<sequence>MDFSEHFQTLVMVSNKVDGLWQMYIGVHLGIFWLLFFMRRPLLAIERFIALIAYTFFSAINGKAMIDTYALLDNLRTDLLANFPEAIARVPDTAALMQSVNYGDRMPLILISHGLAWAFVVLTLAFRNQMIKAYQRQFPGHAEPARAAAE</sequence>
<proteinExistence type="predicted"/>
<evidence type="ECO:0000313" key="3">
    <source>
        <dbReference type="Proteomes" id="UP000266273"/>
    </source>
</evidence>
<organism evidence="2 3">
    <name type="scientific">Dichotomicrobium thermohalophilum</name>
    <dbReference type="NCBI Taxonomy" id="933063"/>
    <lineage>
        <taxon>Bacteria</taxon>
        <taxon>Pseudomonadati</taxon>
        <taxon>Pseudomonadota</taxon>
        <taxon>Alphaproteobacteria</taxon>
        <taxon>Hyphomicrobiales</taxon>
        <taxon>Hyphomicrobiaceae</taxon>
        <taxon>Dichotomicrobium</taxon>
    </lineage>
</organism>
<dbReference type="RefSeq" id="WP_119062090.1">
    <property type="nucleotide sequence ID" value="NZ_QXDF01000002.1"/>
</dbReference>
<keyword evidence="1" id="KW-1133">Transmembrane helix</keyword>
<dbReference type="OrthoDB" id="9967171at2"/>
<evidence type="ECO:0000256" key="1">
    <source>
        <dbReference type="SAM" id="Phobius"/>
    </source>
</evidence>
<comment type="caution">
    <text evidence="2">The sequence shown here is derived from an EMBL/GenBank/DDBJ whole genome shotgun (WGS) entry which is preliminary data.</text>
</comment>